<dbReference type="EMBL" id="CP003200">
    <property type="protein sequence ID" value="AEW59978.1"/>
    <property type="molecule type" value="Genomic_DNA"/>
</dbReference>
<sequence length="147" mass="16207">MAGQNITSADAIIELVIAELYPSGFNLEQFEAQNIFEMGDTDMAEYQRTADGKLLGGFVYGDLPWTFHLAASSPSIKYIDNWQTTQMTTRSVLRVNGTVILPSLGKKYIMTNGILQRARRMPSAGRVLQPVTGLIQWETVTPAGYSA</sequence>
<evidence type="ECO:0000313" key="1">
    <source>
        <dbReference type="EMBL" id="AEW59978.1"/>
    </source>
</evidence>
<proteinExistence type="predicted"/>
<protein>
    <submittedName>
        <fullName evidence="1">Uncharacterized protein</fullName>
    </submittedName>
</protein>
<dbReference type="HOGENOM" id="CLU_147418_0_0_6"/>
<dbReference type="KEGG" id="kpm:KPHS_12800"/>
<accession>A0A0H3GKS0</accession>
<dbReference type="STRING" id="1125630.KPHS_12800"/>
<name>A0A0H3GKS0_KLEPH</name>
<reference evidence="1 2" key="1">
    <citation type="journal article" date="2012" name="J. Bacteriol.">
        <title>Complete genome sequence of Klebsiella pneumoniae subsp. pneumoniae HS11286, a multidrug-resistant strain isolated from human sputum.</title>
        <authorList>
            <person name="Liu P."/>
            <person name="Li P."/>
            <person name="Jiang X."/>
            <person name="Bi D."/>
            <person name="Xie Y."/>
            <person name="Tai C."/>
            <person name="Deng Z."/>
            <person name="Rajakumar K."/>
            <person name="Ou H.Y."/>
        </authorList>
    </citation>
    <scope>NUCLEOTIDE SEQUENCE [LARGE SCALE GENOMIC DNA]</scope>
    <source>
        <strain evidence="1 2">HS11286</strain>
    </source>
</reference>
<dbReference type="PATRIC" id="fig|1125630.4.peg.1243"/>
<dbReference type="GeneID" id="11846281"/>
<dbReference type="Proteomes" id="UP000007841">
    <property type="component" value="Chromosome"/>
</dbReference>
<organism evidence="1 2">
    <name type="scientific">Klebsiella pneumoniae subsp. pneumoniae (strain HS11286)</name>
    <dbReference type="NCBI Taxonomy" id="1125630"/>
    <lineage>
        <taxon>Bacteria</taxon>
        <taxon>Pseudomonadati</taxon>
        <taxon>Pseudomonadota</taxon>
        <taxon>Gammaproteobacteria</taxon>
        <taxon>Enterobacterales</taxon>
        <taxon>Enterobacteriaceae</taxon>
        <taxon>Klebsiella/Raoultella group</taxon>
        <taxon>Klebsiella</taxon>
        <taxon>Klebsiella pneumoniae complex</taxon>
    </lineage>
</organism>
<keyword evidence="2" id="KW-1185">Reference proteome</keyword>
<dbReference type="RefSeq" id="WP_014342919.1">
    <property type="nucleotide sequence ID" value="NC_016845.1"/>
</dbReference>
<dbReference type="RefSeq" id="YP_005225580.1">
    <property type="nucleotide sequence ID" value="NC_016845.1"/>
</dbReference>
<dbReference type="AlphaFoldDB" id="A0A0H3GKS0"/>
<gene>
    <name evidence="1" type="ordered locus">KPHS_12800</name>
</gene>
<dbReference type="Pfam" id="PF22764">
    <property type="entry name" value="E217_Gp32"/>
    <property type="match status" value="1"/>
</dbReference>
<evidence type="ECO:0000313" key="2">
    <source>
        <dbReference type="Proteomes" id="UP000007841"/>
    </source>
</evidence>
<dbReference type="InterPro" id="IPR054440">
    <property type="entry name" value="Gp32-like"/>
</dbReference>